<dbReference type="InterPro" id="IPR042099">
    <property type="entry name" value="ANL_N_sf"/>
</dbReference>
<feature type="domain" description="AMP-dependent synthetase/ligase" evidence="4">
    <location>
        <begin position="29"/>
        <end position="409"/>
    </location>
</feature>
<dbReference type="Gene3D" id="3.40.50.12780">
    <property type="entry name" value="N-terminal domain of ligase-like"/>
    <property type="match status" value="1"/>
</dbReference>
<dbReference type="AlphaFoldDB" id="A0A6A8MAV7"/>
<name>A0A6A8MAV7_9FIRM</name>
<organism evidence="6">
    <name type="scientific">Baileyella intestinalis</name>
    <dbReference type="NCBI Taxonomy" id="2606709"/>
    <lineage>
        <taxon>Bacteria</taxon>
        <taxon>Bacillati</taxon>
        <taxon>Bacillota</taxon>
        <taxon>Clostridia</taxon>
        <taxon>Peptostreptococcales</taxon>
        <taxon>Anaerovoracaceae</taxon>
        <taxon>Baileyella</taxon>
    </lineage>
</organism>
<keyword evidence="2" id="KW-0067">ATP-binding</keyword>
<evidence type="ECO:0000313" key="6">
    <source>
        <dbReference type="EMBL" id="MST68984.1"/>
    </source>
</evidence>
<keyword evidence="6" id="KW-0436">Ligase</keyword>
<evidence type="ECO:0000259" key="4">
    <source>
        <dbReference type="Pfam" id="PF00501"/>
    </source>
</evidence>
<comment type="catalytic activity">
    <reaction evidence="3">
        <text>a long-chain fatty acid + ATP + CoA = a long-chain fatty acyl-CoA + AMP + diphosphate</text>
        <dbReference type="Rhea" id="RHEA:15421"/>
        <dbReference type="ChEBI" id="CHEBI:30616"/>
        <dbReference type="ChEBI" id="CHEBI:33019"/>
        <dbReference type="ChEBI" id="CHEBI:57287"/>
        <dbReference type="ChEBI" id="CHEBI:57560"/>
        <dbReference type="ChEBI" id="CHEBI:83139"/>
        <dbReference type="ChEBI" id="CHEBI:456215"/>
        <dbReference type="EC" id="6.2.1.3"/>
    </reaction>
    <physiologicalReaction direction="left-to-right" evidence="3">
        <dbReference type="Rhea" id="RHEA:15422"/>
    </physiologicalReaction>
</comment>
<protein>
    <submittedName>
        <fullName evidence="6">Long-chain fatty acid--CoA ligase</fullName>
    </submittedName>
</protein>
<comment type="caution">
    <text evidence="6">The sequence shown here is derived from an EMBL/GenBank/DDBJ whole genome shotgun (WGS) entry which is preliminary data.</text>
</comment>
<dbReference type="GO" id="GO:0004467">
    <property type="term" value="F:long-chain fatty acid-CoA ligase activity"/>
    <property type="evidence" value="ECO:0007669"/>
    <property type="project" value="UniProtKB-EC"/>
</dbReference>
<dbReference type="InterPro" id="IPR000873">
    <property type="entry name" value="AMP-dep_synth/lig_dom"/>
</dbReference>
<feature type="domain" description="AMP-binding enzyme C-terminal" evidence="5">
    <location>
        <begin position="460"/>
        <end position="550"/>
    </location>
</feature>
<evidence type="ECO:0000256" key="3">
    <source>
        <dbReference type="ARBA" id="ARBA00024484"/>
    </source>
</evidence>
<dbReference type="InterPro" id="IPR045851">
    <property type="entry name" value="AMP-bd_C_sf"/>
</dbReference>
<dbReference type="GO" id="GO:0016020">
    <property type="term" value="C:membrane"/>
    <property type="evidence" value="ECO:0007669"/>
    <property type="project" value="TreeGrafter"/>
</dbReference>
<evidence type="ECO:0000256" key="1">
    <source>
        <dbReference type="ARBA" id="ARBA00022741"/>
    </source>
</evidence>
<gene>
    <name evidence="6" type="ORF">FYJ66_05190</name>
</gene>
<dbReference type="SUPFAM" id="SSF56801">
    <property type="entry name" value="Acetyl-CoA synthetase-like"/>
    <property type="match status" value="1"/>
</dbReference>
<dbReference type="PROSITE" id="PS00455">
    <property type="entry name" value="AMP_BINDING"/>
    <property type="match status" value="1"/>
</dbReference>
<proteinExistence type="predicted"/>
<evidence type="ECO:0000256" key="2">
    <source>
        <dbReference type="ARBA" id="ARBA00022840"/>
    </source>
</evidence>
<dbReference type="Pfam" id="PF00501">
    <property type="entry name" value="AMP-binding"/>
    <property type="match status" value="1"/>
</dbReference>
<dbReference type="GO" id="GO:0005524">
    <property type="term" value="F:ATP binding"/>
    <property type="evidence" value="ECO:0007669"/>
    <property type="project" value="UniProtKB-KW"/>
</dbReference>
<reference evidence="6" key="1">
    <citation type="submission" date="2019-09" db="EMBL/GenBank/DDBJ databases">
        <title>In-depth cultivation of the pig gut microbiome towards novel bacterial diversity and tailored functional studies.</title>
        <authorList>
            <person name="Wylensek D."/>
            <person name="Hitch T.C.A."/>
            <person name="Clavel T."/>
        </authorList>
    </citation>
    <scope>NUCLEOTIDE SEQUENCE</scope>
    <source>
        <strain evidence="6">RF-744-FAT-WT-3</strain>
    </source>
</reference>
<dbReference type="InterPro" id="IPR025110">
    <property type="entry name" value="AMP-bd_C"/>
</dbReference>
<dbReference type="PANTHER" id="PTHR43272:SF33">
    <property type="entry name" value="AMP-BINDING DOMAIN-CONTAINING PROTEIN-RELATED"/>
    <property type="match status" value="1"/>
</dbReference>
<sequence length="559" mass="62780">MADYVRASDKTYNTARFNNYREIINSSYEKFPQRTAFQIKAPGGKYVYITYKELWERYYKLCNVFIEMGLRGKRIAVIGKNSFEWSLSYLCASTVGCVVPLDKEIHTDDIKNFVEAADCQAICYGDYFARTLLAELPSNVRQLSFTDVFNASTPDSQTFTETVDSIEFPKDQTQVLIFTSGTTGSAKGVCLSQYNICSNIYSTVQVVKIHPTDVTLSILPLHHTYECTLNLLLLLSRGTKITYCGGLTKIQKNLEEYHPSILVVVPALLSVLDKRIRKAVTKSVPSRYKEYFETLSLAQALNKLPFFLRTIVKNRVRATLGGKMRLFIVGAAELDTTLVEDFEALGIETLQGYGLTECAPLVAGNSDFNQKMDSTGKVMPGNEMKLINVNDEEVGEIITRGDNIMLGYFNDPDATAKVLVDGWFHTGDLGYIDDQGWLYIKGRIKNVIVTNNGKNIYPEELEHRLMDYPEVKECIVTGARDKDGKQVVKVKILPDKDVVAEALGHQPDKDELEKAVKDIVGAVNDEMPGYKAMKVIQVLDKELEKTTTAKIMRYGSNIE</sequence>
<dbReference type="PANTHER" id="PTHR43272">
    <property type="entry name" value="LONG-CHAIN-FATTY-ACID--COA LIGASE"/>
    <property type="match status" value="1"/>
</dbReference>
<dbReference type="EMBL" id="VUNB01000004">
    <property type="protein sequence ID" value="MST68984.1"/>
    <property type="molecule type" value="Genomic_DNA"/>
</dbReference>
<accession>A0A6A8MAV7</accession>
<dbReference type="InterPro" id="IPR020845">
    <property type="entry name" value="AMP-binding_CS"/>
</dbReference>
<dbReference type="Pfam" id="PF13193">
    <property type="entry name" value="AMP-binding_C"/>
    <property type="match status" value="1"/>
</dbReference>
<keyword evidence="1" id="KW-0547">Nucleotide-binding</keyword>
<dbReference type="RefSeq" id="WP_154572460.1">
    <property type="nucleotide sequence ID" value="NZ_VUNB01000004.1"/>
</dbReference>
<evidence type="ECO:0000259" key="5">
    <source>
        <dbReference type="Pfam" id="PF13193"/>
    </source>
</evidence>
<dbReference type="Gene3D" id="3.30.300.30">
    <property type="match status" value="1"/>
</dbReference>